<dbReference type="PIRSF" id="PIRSF000729">
    <property type="entry name" value="GK"/>
    <property type="match status" value="1"/>
</dbReference>
<proteinExistence type="inferred from homology"/>
<accession>A0A9D1QQA3</accession>
<dbReference type="FunFam" id="3.40.1160.10:FF:000006">
    <property type="entry name" value="Glutamate 5-kinase"/>
    <property type="match status" value="1"/>
</dbReference>
<dbReference type="InterPro" id="IPR001057">
    <property type="entry name" value="Glu/AcGlu_kinase"/>
</dbReference>
<evidence type="ECO:0000256" key="6">
    <source>
        <dbReference type="ARBA" id="ARBA00022777"/>
    </source>
</evidence>
<evidence type="ECO:0000256" key="4">
    <source>
        <dbReference type="ARBA" id="ARBA00022679"/>
    </source>
</evidence>
<dbReference type="Proteomes" id="UP000886878">
    <property type="component" value="Unassembled WGS sequence"/>
</dbReference>
<feature type="domain" description="Aspartate/glutamate/uridylate kinase" evidence="9">
    <location>
        <begin position="7"/>
        <end position="241"/>
    </location>
</feature>
<dbReference type="EMBL" id="DXGK01000091">
    <property type="protein sequence ID" value="HIW70609.1"/>
    <property type="molecule type" value="Genomic_DNA"/>
</dbReference>
<dbReference type="InterPro" id="IPR036393">
    <property type="entry name" value="AceGlu_kinase-like_sf"/>
</dbReference>
<dbReference type="InterPro" id="IPR041739">
    <property type="entry name" value="G5K_ProB"/>
</dbReference>
<gene>
    <name evidence="8 10" type="primary">proB</name>
    <name evidence="10" type="ORF">H9876_04470</name>
</gene>
<feature type="binding site" evidence="8">
    <location>
        <position position="52"/>
    </location>
    <ligand>
        <name>substrate</name>
    </ligand>
</feature>
<dbReference type="Pfam" id="PF00696">
    <property type="entry name" value="AA_kinase"/>
    <property type="match status" value="1"/>
</dbReference>
<comment type="pathway">
    <text evidence="8">Amino-acid biosynthesis; L-proline biosynthesis; L-glutamate 5-semialdehyde from L-glutamate: step 1/2.</text>
</comment>
<comment type="caution">
    <text evidence="10">The sequence shown here is derived from an EMBL/GenBank/DDBJ whole genome shotgun (WGS) entry which is preliminary data.</text>
</comment>
<protein>
    <recommendedName>
        <fullName evidence="8">Glutamate 5-kinase</fullName>
        <ecNumber evidence="8">2.7.2.11</ecNumber>
    </recommendedName>
    <alternativeName>
        <fullName evidence="8">Gamma-glutamyl kinase</fullName>
        <shortName evidence="8">GK</shortName>
    </alternativeName>
</protein>
<keyword evidence="5 8" id="KW-0547">Nucleotide-binding</keyword>
<evidence type="ECO:0000256" key="3">
    <source>
        <dbReference type="ARBA" id="ARBA00022650"/>
    </source>
</evidence>
<dbReference type="CDD" id="cd04242">
    <property type="entry name" value="AAK_G5K_ProB"/>
    <property type="match status" value="1"/>
</dbReference>
<evidence type="ECO:0000256" key="1">
    <source>
        <dbReference type="ARBA" id="ARBA00022490"/>
    </source>
</evidence>
<reference evidence="10" key="2">
    <citation type="submission" date="2021-04" db="EMBL/GenBank/DDBJ databases">
        <authorList>
            <person name="Gilroy R."/>
        </authorList>
    </citation>
    <scope>NUCLEOTIDE SEQUENCE</scope>
    <source>
        <strain evidence="10">ChiHejej3B27-2180</strain>
    </source>
</reference>
<keyword evidence="4 8" id="KW-0808">Transferase</keyword>
<organism evidence="10 11">
    <name type="scientific">Candidatus Limosilactobacillus merdipullorum</name>
    <dbReference type="NCBI Taxonomy" id="2838653"/>
    <lineage>
        <taxon>Bacteria</taxon>
        <taxon>Bacillati</taxon>
        <taxon>Bacillota</taxon>
        <taxon>Bacilli</taxon>
        <taxon>Lactobacillales</taxon>
        <taxon>Lactobacillaceae</taxon>
        <taxon>Limosilactobacillus</taxon>
    </lineage>
</organism>
<comment type="catalytic activity">
    <reaction evidence="8">
        <text>L-glutamate + ATP = L-glutamyl 5-phosphate + ADP</text>
        <dbReference type="Rhea" id="RHEA:14877"/>
        <dbReference type="ChEBI" id="CHEBI:29985"/>
        <dbReference type="ChEBI" id="CHEBI:30616"/>
        <dbReference type="ChEBI" id="CHEBI:58274"/>
        <dbReference type="ChEBI" id="CHEBI:456216"/>
        <dbReference type="EC" id="2.7.2.11"/>
    </reaction>
</comment>
<keyword evidence="6 8" id="KW-0418">Kinase</keyword>
<comment type="subcellular location">
    <subcellularLocation>
        <location evidence="8">Cytoplasm</location>
    </subcellularLocation>
</comment>
<evidence type="ECO:0000313" key="10">
    <source>
        <dbReference type="EMBL" id="HIW70609.1"/>
    </source>
</evidence>
<dbReference type="GO" id="GO:0055129">
    <property type="term" value="P:L-proline biosynthetic process"/>
    <property type="evidence" value="ECO:0007669"/>
    <property type="project" value="UniProtKB-UniRule"/>
</dbReference>
<dbReference type="PRINTS" id="PR00474">
    <property type="entry name" value="GLU5KINASE"/>
</dbReference>
<reference evidence="10" key="1">
    <citation type="journal article" date="2021" name="PeerJ">
        <title>Extensive microbial diversity within the chicken gut microbiome revealed by metagenomics and culture.</title>
        <authorList>
            <person name="Gilroy R."/>
            <person name="Ravi A."/>
            <person name="Getino M."/>
            <person name="Pursley I."/>
            <person name="Horton D.L."/>
            <person name="Alikhan N.F."/>
            <person name="Baker D."/>
            <person name="Gharbi K."/>
            <person name="Hall N."/>
            <person name="Watson M."/>
            <person name="Adriaenssens E.M."/>
            <person name="Foster-Nyarko E."/>
            <person name="Jarju S."/>
            <person name="Secka A."/>
            <person name="Antonio M."/>
            <person name="Oren A."/>
            <person name="Chaudhuri R.R."/>
            <person name="La Ragione R."/>
            <person name="Hildebrand F."/>
            <person name="Pallen M.J."/>
        </authorList>
    </citation>
    <scope>NUCLEOTIDE SEQUENCE</scope>
    <source>
        <strain evidence="10">ChiHejej3B27-2180</strain>
    </source>
</reference>
<evidence type="ECO:0000256" key="8">
    <source>
        <dbReference type="HAMAP-Rule" id="MF_00456"/>
    </source>
</evidence>
<dbReference type="HAMAP" id="MF_00456">
    <property type="entry name" value="ProB"/>
    <property type="match status" value="1"/>
</dbReference>
<keyword evidence="7 8" id="KW-0067">ATP-binding</keyword>
<dbReference type="GO" id="GO:0005524">
    <property type="term" value="F:ATP binding"/>
    <property type="evidence" value="ECO:0007669"/>
    <property type="project" value="UniProtKB-KW"/>
</dbReference>
<dbReference type="InterPro" id="IPR019797">
    <property type="entry name" value="Glutamate_5-kinase_CS"/>
</dbReference>
<keyword evidence="3 8" id="KW-0641">Proline biosynthesis</keyword>
<dbReference type="InterPro" id="IPR001048">
    <property type="entry name" value="Asp/Glu/Uridylate_kinase"/>
</dbReference>
<dbReference type="SUPFAM" id="SSF53633">
    <property type="entry name" value="Carbamate kinase-like"/>
    <property type="match status" value="1"/>
</dbReference>
<dbReference type="PROSITE" id="PS00902">
    <property type="entry name" value="GLUTAMATE_5_KINASE"/>
    <property type="match status" value="1"/>
</dbReference>
<evidence type="ECO:0000256" key="7">
    <source>
        <dbReference type="ARBA" id="ARBA00022840"/>
    </source>
</evidence>
<name>A0A9D1QQA3_9LACO</name>
<comment type="similarity">
    <text evidence="8">Belongs to the glutamate 5-kinase family.</text>
</comment>
<dbReference type="PANTHER" id="PTHR43654:SF1">
    <property type="entry name" value="ISOPENTENYL PHOSPHATE KINASE"/>
    <property type="match status" value="1"/>
</dbReference>
<dbReference type="NCBIfam" id="TIGR01027">
    <property type="entry name" value="proB"/>
    <property type="match status" value="1"/>
</dbReference>
<sequence length="275" mass="30301">MVAKKVKRVVVKVGTSTLVQKNGEVNLPVIDNLAFTLSALNKRRLEVILVSSGAMGVGLESLGLTKRPSAIAEQQALSSVGQLELMRIYSQRFLNYQTTVSQLLLTRDVLHYPVSRQHVLNTIEVLMEKRIIPIINENDPVSVDELDHHTTFSDNDELSALVATRINADLLIILSDVDALYTADPNRDPNAKPIKNLDHVTSNVEAGAAGTSTRFGTGGMITKLRAAKMMMEDQRQMVLCNGRDPRIIIDILKGKQVGTHFGYDQLANSIEEDSK</sequence>
<comment type="function">
    <text evidence="8">Catalyzes the transfer of a phosphate group to glutamate to form L-glutamate 5-phosphate.</text>
</comment>
<keyword evidence="2 8" id="KW-0028">Amino-acid biosynthesis</keyword>
<feature type="binding site" evidence="8">
    <location>
        <begin position="175"/>
        <end position="176"/>
    </location>
    <ligand>
        <name>ATP</name>
        <dbReference type="ChEBI" id="CHEBI:30616"/>
    </ligand>
</feature>
<dbReference type="Gene3D" id="3.40.1160.10">
    <property type="entry name" value="Acetylglutamate kinase-like"/>
    <property type="match status" value="1"/>
</dbReference>
<dbReference type="GO" id="GO:0004349">
    <property type="term" value="F:glutamate 5-kinase activity"/>
    <property type="evidence" value="ECO:0007669"/>
    <property type="project" value="UniProtKB-UniRule"/>
</dbReference>
<dbReference type="AlphaFoldDB" id="A0A9D1QQA3"/>
<dbReference type="EC" id="2.7.2.11" evidence="8"/>
<evidence type="ECO:0000313" key="11">
    <source>
        <dbReference type="Proteomes" id="UP000886878"/>
    </source>
</evidence>
<feature type="binding site" evidence="8">
    <location>
        <position position="155"/>
    </location>
    <ligand>
        <name>substrate</name>
    </ligand>
</feature>
<feature type="binding site" evidence="8">
    <location>
        <position position="139"/>
    </location>
    <ligand>
        <name>substrate</name>
    </ligand>
</feature>
<evidence type="ECO:0000259" key="9">
    <source>
        <dbReference type="Pfam" id="PF00696"/>
    </source>
</evidence>
<dbReference type="InterPro" id="IPR011529">
    <property type="entry name" value="Glu_5kinase"/>
</dbReference>
<evidence type="ECO:0000256" key="5">
    <source>
        <dbReference type="ARBA" id="ARBA00022741"/>
    </source>
</evidence>
<feature type="binding site" evidence="8">
    <location>
        <position position="12"/>
    </location>
    <ligand>
        <name>ATP</name>
        <dbReference type="ChEBI" id="CHEBI:30616"/>
    </ligand>
</feature>
<dbReference type="InterPro" id="IPR005715">
    <property type="entry name" value="Glu_5kinase/COase_Synthase"/>
</dbReference>
<dbReference type="PANTHER" id="PTHR43654">
    <property type="entry name" value="GLUTAMATE 5-KINASE"/>
    <property type="match status" value="1"/>
</dbReference>
<evidence type="ECO:0000256" key="2">
    <source>
        <dbReference type="ARBA" id="ARBA00022605"/>
    </source>
</evidence>
<feature type="binding site" evidence="8">
    <location>
        <begin position="217"/>
        <end position="223"/>
    </location>
    <ligand>
        <name>ATP</name>
        <dbReference type="ChEBI" id="CHEBI:30616"/>
    </ligand>
</feature>
<keyword evidence="1 8" id="KW-0963">Cytoplasm</keyword>
<dbReference type="GO" id="GO:0005829">
    <property type="term" value="C:cytosol"/>
    <property type="evidence" value="ECO:0007669"/>
    <property type="project" value="TreeGrafter"/>
</dbReference>